<dbReference type="CDD" id="cd02503">
    <property type="entry name" value="MobA"/>
    <property type="match status" value="1"/>
</dbReference>
<dbReference type="EC" id="2.7.7.77" evidence="8"/>
<evidence type="ECO:0000256" key="4">
    <source>
        <dbReference type="ARBA" id="ARBA00022741"/>
    </source>
</evidence>
<keyword evidence="1 8" id="KW-0963">Cytoplasm</keyword>
<dbReference type="RefSeq" id="WP_088906157.1">
    <property type="nucleotide sequence ID" value="NZ_CP018145.1"/>
</dbReference>
<keyword evidence="10" id="KW-0548">Nucleotidyltransferase</keyword>
<dbReference type="Pfam" id="PF12804">
    <property type="entry name" value="NTP_transf_3"/>
    <property type="match status" value="1"/>
</dbReference>
<keyword evidence="6 8" id="KW-0342">GTP-binding</keyword>
<evidence type="ECO:0000256" key="2">
    <source>
        <dbReference type="ARBA" id="ARBA00022679"/>
    </source>
</evidence>
<evidence type="ECO:0000259" key="9">
    <source>
        <dbReference type="Pfam" id="PF12804"/>
    </source>
</evidence>
<feature type="binding site" evidence="8">
    <location>
        <position position="76"/>
    </location>
    <ligand>
        <name>GTP</name>
        <dbReference type="ChEBI" id="CHEBI:37565"/>
    </ligand>
</feature>
<dbReference type="HAMAP" id="MF_00316">
    <property type="entry name" value="MobA"/>
    <property type="match status" value="1"/>
</dbReference>
<reference evidence="10 11" key="1">
    <citation type="submission" date="2016-11" db="EMBL/GenBank/DDBJ databases">
        <authorList>
            <person name="Jaros S."/>
            <person name="Januszkiewicz K."/>
            <person name="Wedrychowicz H."/>
        </authorList>
    </citation>
    <scope>NUCLEOTIDE SEQUENCE [LARGE SCALE GENOMIC DNA]</scope>
    <source>
        <strain evidence="10 11">NF2</strain>
    </source>
</reference>
<comment type="similarity">
    <text evidence="8">Belongs to the MobA family.</text>
</comment>
<evidence type="ECO:0000256" key="8">
    <source>
        <dbReference type="HAMAP-Rule" id="MF_00316"/>
    </source>
</evidence>
<keyword evidence="3 8" id="KW-0479">Metal-binding</keyword>
<comment type="cofactor">
    <cofactor evidence="8">
        <name>Mg(2+)</name>
        <dbReference type="ChEBI" id="CHEBI:18420"/>
    </cofactor>
</comment>
<dbReference type="GO" id="GO:0005525">
    <property type="term" value="F:GTP binding"/>
    <property type="evidence" value="ECO:0007669"/>
    <property type="project" value="UniProtKB-UniRule"/>
</dbReference>
<sequence>MQQLRIGAVILAGGKSSRMGSPKQKLPWRDGTFLTELVKEVQAVGLSCFIVANDFSDTQVTQKEQLDEQPVTITPDLVPSCGPVSGLVTAFRVSSEDALLVLSCDLPFMDRVQIAKLIEFARERDDWDVIVAQSEGRTHPLCAVYHRRTQSNWEQALLHGQRKLMRTLDELRVVPLPDEWLDPWAVFNVNTPQEYEQAKSEEKRRKTGHA</sequence>
<comment type="domain">
    <text evidence="8">The N-terminal domain determines nucleotide recognition and specific binding, while the C-terminal domain determines the specific binding to the target protein.</text>
</comment>
<proteinExistence type="inferred from homology"/>
<dbReference type="PANTHER" id="PTHR19136">
    <property type="entry name" value="MOLYBDENUM COFACTOR GUANYLYLTRANSFERASE"/>
    <property type="match status" value="1"/>
</dbReference>
<comment type="function">
    <text evidence="8">Transfers a GMP moiety from GTP to Mo-molybdopterin (Mo-MPT) cofactor (Moco or molybdenum cofactor) to form Mo-molybdopterin guanine dinucleotide (Mo-MGD) cofactor.</text>
</comment>
<feature type="binding site" evidence="8">
    <location>
        <position position="105"/>
    </location>
    <ligand>
        <name>Mg(2+)</name>
        <dbReference type="ChEBI" id="CHEBI:18420"/>
    </ligand>
</feature>
<dbReference type="Proteomes" id="UP000197781">
    <property type="component" value="Chromosome"/>
</dbReference>
<dbReference type="GO" id="GO:0046872">
    <property type="term" value="F:metal ion binding"/>
    <property type="evidence" value="ECO:0007669"/>
    <property type="project" value="UniProtKB-KW"/>
</dbReference>
<dbReference type="GO" id="GO:0006777">
    <property type="term" value="P:Mo-molybdopterin cofactor biosynthetic process"/>
    <property type="evidence" value="ECO:0007669"/>
    <property type="project" value="UniProtKB-KW"/>
</dbReference>
<dbReference type="InterPro" id="IPR025877">
    <property type="entry name" value="MobA-like_NTP_Trfase"/>
</dbReference>
<evidence type="ECO:0000256" key="1">
    <source>
        <dbReference type="ARBA" id="ARBA00022490"/>
    </source>
</evidence>
<dbReference type="Gene3D" id="3.90.550.10">
    <property type="entry name" value="Spore Coat Polysaccharide Biosynthesis Protein SpsA, Chain A"/>
    <property type="match status" value="1"/>
</dbReference>
<keyword evidence="4 8" id="KW-0547">Nucleotide-binding</keyword>
<keyword evidence="7 8" id="KW-0501">Molybdenum cofactor biosynthesis</keyword>
<dbReference type="GO" id="GO:0061603">
    <property type="term" value="F:molybdenum cofactor guanylyltransferase activity"/>
    <property type="evidence" value="ECO:0007669"/>
    <property type="project" value="UniProtKB-EC"/>
</dbReference>
<evidence type="ECO:0000256" key="7">
    <source>
        <dbReference type="ARBA" id="ARBA00023150"/>
    </source>
</evidence>
<dbReference type="InterPro" id="IPR029044">
    <property type="entry name" value="Nucleotide-diphossugar_trans"/>
</dbReference>
<name>A0A220MB77_9BACL</name>
<dbReference type="PANTHER" id="PTHR19136:SF81">
    <property type="entry name" value="MOLYBDENUM COFACTOR GUANYLYLTRANSFERASE"/>
    <property type="match status" value="1"/>
</dbReference>
<organism evidence="10 11">
    <name type="scientific">Brevibacillus formosus</name>
    <dbReference type="NCBI Taxonomy" id="54913"/>
    <lineage>
        <taxon>Bacteria</taxon>
        <taxon>Bacillati</taxon>
        <taxon>Bacillota</taxon>
        <taxon>Bacilli</taxon>
        <taxon>Bacillales</taxon>
        <taxon>Paenibacillaceae</taxon>
        <taxon>Brevibacillus</taxon>
    </lineage>
</organism>
<keyword evidence="2 8" id="KW-0808">Transferase</keyword>
<evidence type="ECO:0000256" key="3">
    <source>
        <dbReference type="ARBA" id="ARBA00022723"/>
    </source>
</evidence>
<dbReference type="AlphaFoldDB" id="A0A220MB77"/>
<evidence type="ECO:0000256" key="6">
    <source>
        <dbReference type="ARBA" id="ARBA00023134"/>
    </source>
</evidence>
<protein>
    <recommendedName>
        <fullName evidence="8">Probable molybdenum cofactor guanylyltransferase</fullName>
        <shortName evidence="8">MoCo guanylyltransferase</shortName>
        <ecNumber evidence="8">2.7.7.77</ecNumber>
    </recommendedName>
    <alternativeName>
        <fullName evidence="8">GTP:molybdopterin guanylyltransferase</fullName>
    </alternativeName>
    <alternativeName>
        <fullName evidence="8">Mo-MPT guanylyltransferase</fullName>
    </alternativeName>
    <alternativeName>
        <fullName evidence="8">Molybdopterin guanylyltransferase</fullName>
    </alternativeName>
    <alternativeName>
        <fullName evidence="8">Molybdopterin-guanine dinucleotide synthase</fullName>
        <shortName evidence="8">MGD synthase</shortName>
    </alternativeName>
</protein>
<evidence type="ECO:0000313" key="11">
    <source>
        <dbReference type="Proteomes" id="UP000197781"/>
    </source>
</evidence>
<accession>A0A220MB77</accession>
<comment type="caution">
    <text evidence="8">Lacks conserved residue(s) required for the propagation of feature annotation.</text>
</comment>
<comment type="catalytic activity">
    <reaction evidence="8">
        <text>Mo-molybdopterin + GTP + H(+) = Mo-molybdopterin guanine dinucleotide + diphosphate</text>
        <dbReference type="Rhea" id="RHEA:34243"/>
        <dbReference type="ChEBI" id="CHEBI:15378"/>
        <dbReference type="ChEBI" id="CHEBI:33019"/>
        <dbReference type="ChEBI" id="CHEBI:37565"/>
        <dbReference type="ChEBI" id="CHEBI:71302"/>
        <dbReference type="ChEBI" id="CHEBI:71310"/>
        <dbReference type="EC" id="2.7.7.77"/>
    </reaction>
</comment>
<feature type="binding site" evidence="8">
    <location>
        <position position="105"/>
    </location>
    <ligand>
        <name>GTP</name>
        <dbReference type="ChEBI" id="CHEBI:37565"/>
    </ligand>
</feature>
<dbReference type="EMBL" id="CP018145">
    <property type="protein sequence ID" value="ASJ52235.1"/>
    <property type="molecule type" value="Genomic_DNA"/>
</dbReference>
<dbReference type="InterPro" id="IPR013482">
    <property type="entry name" value="Molybde_CF_guanTrfase"/>
</dbReference>
<feature type="binding site" evidence="8">
    <location>
        <begin position="11"/>
        <end position="13"/>
    </location>
    <ligand>
        <name>GTP</name>
        <dbReference type="ChEBI" id="CHEBI:37565"/>
    </ligand>
</feature>
<gene>
    <name evidence="8" type="primary">mobA</name>
    <name evidence="10" type="ORF">BP422_01000</name>
</gene>
<keyword evidence="5 8" id="KW-0460">Magnesium</keyword>
<dbReference type="GO" id="GO:0005737">
    <property type="term" value="C:cytoplasm"/>
    <property type="evidence" value="ECO:0007669"/>
    <property type="project" value="UniProtKB-SubCell"/>
</dbReference>
<evidence type="ECO:0000256" key="5">
    <source>
        <dbReference type="ARBA" id="ARBA00022842"/>
    </source>
</evidence>
<comment type="subcellular location">
    <subcellularLocation>
        <location evidence="8">Cytoplasm</location>
    </subcellularLocation>
</comment>
<dbReference type="SUPFAM" id="SSF53448">
    <property type="entry name" value="Nucleotide-diphospho-sugar transferases"/>
    <property type="match status" value="1"/>
</dbReference>
<dbReference type="KEGG" id="bfm:BP422_01000"/>
<feature type="domain" description="MobA-like NTP transferase" evidence="9">
    <location>
        <begin position="8"/>
        <end position="169"/>
    </location>
</feature>
<evidence type="ECO:0000313" key="10">
    <source>
        <dbReference type="EMBL" id="ASJ52235.1"/>
    </source>
</evidence>